<keyword evidence="5 8" id="KW-0812">Transmembrane</keyword>
<dbReference type="Proteomes" id="UP000622475">
    <property type="component" value="Unassembled WGS sequence"/>
</dbReference>
<keyword evidence="2" id="KW-1003">Cell membrane</keyword>
<dbReference type="GO" id="GO:0016763">
    <property type="term" value="F:pentosyltransferase activity"/>
    <property type="evidence" value="ECO:0007669"/>
    <property type="project" value="TreeGrafter"/>
</dbReference>
<feature type="transmembrane region" description="Helical" evidence="8">
    <location>
        <begin position="175"/>
        <end position="195"/>
    </location>
</feature>
<keyword evidence="7 8" id="KW-0472">Membrane</keyword>
<dbReference type="InterPro" id="IPR038731">
    <property type="entry name" value="RgtA/B/C-like"/>
</dbReference>
<evidence type="ECO:0000256" key="8">
    <source>
        <dbReference type="SAM" id="Phobius"/>
    </source>
</evidence>
<dbReference type="PANTHER" id="PTHR33908:SF11">
    <property type="entry name" value="MEMBRANE PROTEIN"/>
    <property type="match status" value="1"/>
</dbReference>
<evidence type="ECO:0000256" key="7">
    <source>
        <dbReference type="ARBA" id="ARBA00023136"/>
    </source>
</evidence>
<dbReference type="GO" id="GO:0005886">
    <property type="term" value="C:plasma membrane"/>
    <property type="evidence" value="ECO:0007669"/>
    <property type="project" value="UniProtKB-SubCell"/>
</dbReference>
<dbReference type="EMBL" id="JADFFL010000013">
    <property type="protein sequence ID" value="MBE9664578.1"/>
    <property type="molecule type" value="Genomic_DNA"/>
</dbReference>
<evidence type="ECO:0000313" key="10">
    <source>
        <dbReference type="EMBL" id="MBE9664578.1"/>
    </source>
</evidence>
<keyword evidence="3" id="KW-0328">Glycosyltransferase</keyword>
<dbReference type="InterPro" id="IPR050297">
    <property type="entry name" value="LipidA_mod_glycosyltrf_83"/>
</dbReference>
<comment type="caution">
    <text evidence="10">The sequence shown here is derived from an EMBL/GenBank/DDBJ whole genome shotgun (WGS) entry which is preliminary data.</text>
</comment>
<reference evidence="10" key="1">
    <citation type="submission" date="2020-10" db="EMBL/GenBank/DDBJ databases">
        <title>Mucilaginibacter mali sp. nov., isolated from rhizosphere soil of apple orchard.</title>
        <authorList>
            <person name="Lee J.-S."/>
            <person name="Kim H.S."/>
            <person name="Kim J.-S."/>
        </authorList>
    </citation>
    <scope>NUCLEOTIDE SEQUENCE</scope>
    <source>
        <strain evidence="10">KCTC 22746</strain>
    </source>
</reference>
<accession>A0A929PY67</accession>
<dbReference type="RefSeq" id="WP_194114025.1">
    <property type="nucleotide sequence ID" value="NZ_JADFFL010000013.1"/>
</dbReference>
<keyword evidence="6 8" id="KW-1133">Transmembrane helix</keyword>
<evidence type="ECO:0000259" key="9">
    <source>
        <dbReference type="Pfam" id="PF13231"/>
    </source>
</evidence>
<feature type="transmembrane region" description="Helical" evidence="8">
    <location>
        <begin position="251"/>
        <end position="268"/>
    </location>
</feature>
<feature type="transmembrane region" description="Helical" evidence="8">
    <location>
        <begin position="225"/>
        <end position="244"/>
    </location>
</feature>
<proteinExistence type="predicted"/>
<organism evidence="10 11">
    <name type="scientific">Mucilaginibacter myungsuensis</name>
    <dbReference type="NCBI Taxonomy" id="649104"/>
    <lineage>
        <taxon>Bacteria</taxon>
        <taxon>Pseudomonadati</taxon>
        <taxon>Bacteroidota</taxon>
        <taxon>Sphingobacteriia</taxon>
        <taxon>Sphingobacteriales</taxon>
        <taxon>Sphingobacteriaceae</taxon>
        <taxon>Mucilaginibacter</taxon>
    </lineage>
</organism>
<feature type="transmembrane region" description="Helical" evidence="8">
    <location>
        <begin position="47"/>
        <end position="70"/>
    </location>
</feature>
<dbReference type="AlphaFoldDB" id="A0A929PY67"/>
<evidence type="ECO:0000256" key="1">
    <source>
        <dbReference type="ARBA" id="ARBA00004651"/>
    </source>
</evidence>
<name>A0A929PY67_9SPHI</name>
<keyword evidence="11" id="KW-1185">Reference proteome</keyword>
<feature type="transmembrane region" description="Helical" evidence="8">
    <location>
        <begin position="132"/>
        <end position="163"/>
    </location>
</feature>
<evidence type="ECO:0000313" key="11">
    <source>
        <dbReference type="Proteomes" id="UP000622475"/>
    </source>
</evidence>
<feature type="transmembrane region" description="Helical" evidence="8">
    <location>
        <begin position="274"/>
        <end position="293"/>
    </location>
</feature>
<sequence length="492" mass="56835">MLNLFAMPHFGFHRDELLHLVLADHLDWGYKEVPPFIAVLAFLTKTLFGTSVFAARVFSTLFGALIIWLTGKMVVEFGGRKFAISIACLSMIFAPAFMASQYLFQPVVFDQFWWVISVWLLVKYVNSKQPKYLYWLSIAVGLGMLTKYSMAFFAFSLLAGLLISKQRKLLFNKHILIAVGIAIVIFLPNVIWQVIHHFPVLTHMRELKEQQLDYVDPTDFYKQQLLVNGMGLFIWLTGFVYLIFSFRLRNYQFLAFAYIFVFAFLVVMHGKAYYLFGAYPMLFAAGGFALEQLLRTARPFVRTSIATLLIMPNLIFLPLLLPVFPIGPTLGWFRSVDRLGFFDFAVTWEDQKKHPLTQDYADMFGWEEMAQKAAQAYHSLTPEQQKETILFAGNYGEAGALHQFKDKYKLPQVISLNSSFTLWAPDTLKFKYFIYVDEEGDELEKAFGSMQKMGEVTDSLAREKGTQIYLYTDPKPVLFERYNKELAKKRLQ</sequence>
<gene>
    <name evidence="10" type="ORF">IRJ16_22040</name>
</gene>
<feature type="transmembrane region" description="Helical" evidence="8">
    <location>
        <begin position="82"/>
        <end position="104"/>
    </location>
</feature>
<evidence type="ECO:0000256" key="3">
    <source>
        <dbReference type="ARBA" id="ARBA00022676"/>
    </source>
</evidence>
<comment type="subcellular location">
    <subcellularLocation>
        <location evidence="1">Cell membrane</location>
        <topology evidence="1">Multi-pass membrane protein</topology>
    </subcellularLocation>
</comment>
<feature type="domain" description="Glycosyltransferase RgtA/B/C/D-like" evidence="9">
    <location>
        <begin position="33"/>
        <end position="192"/>
    </location>
</feature>
<evidence type="ECO:0000256" key="2">
    <source>
        <dbReference type="ARBA" id="ARBA00022475"/>
    </source>
</evidence>
<evidence type="ECO:0000256" key="5">
    <source>
        <dbReference type="ARBA" id="ARBA00022692"/>
    </source>
</evidence>
<protein>
    <submittedName>
        <fullName evidence="10">Glycosyltransferase family 39 protein</fullName>
    </submittedName>
</protein>
<evidence type="ECO:0000256" key="4">
    <source>
        <dbReference type="ARBA" id="ARBA00022679"/>
    </source>
</evidence>
<dbReference type="PANTHER" id="PTHR33908">
    <property type="entry name" value="MANNOSYLTRANSFERASE YKCB-RELATED"/>
    <property type="match status" value="1"/>
</dbReference>
<evidence type="ECO:0000256" key="6">
    <source>
        <dbReference type="ARBA" id="ARBA00022989"/>
    </source>
</evidence>
<dbReference type="Pfam" id="PF13231">
    <property type="entry name" value="PMT_2"/>
    <property type="match status" value="1"/>
</dbReference>
<dbReference type="GO" id="GO:0009103">
    <property type="term" value="P:lipopolysaccharide biosynthetic process"/>
    <property type="evidence" value="ECO:0007669"/>
    <property type="project" value="UniProtKB-ARBA"/>
</dbReference>
<keyword evidence="4" id="KW-0808">Transferase</keyword>